<dbReference type="Gene3D" id="1.10.10.10">
    <property type="entry name" value="Winged helix-like DNA-binding domain superfamily/Winged helix DNA-binding domain"/>
    <property type="match status" value="1"/>
</dbReference>
<comment type="caution">
    <text evidence="6">The sequence shown here is derived from an EMBL/GenBank/DDBJ whole genome shotgun (WGS) entry which is preliminary data.</text>
</comment>
<dbReference type="PROSITE" id="PS51077">
    <property type="entry name" value="HTH_ICLR"/>
    <property type="match status" value="1"/>
</dbReference>
<evidence type="ECO:0000313" key="6">
    <source>
        <dbReference type="EMBL" id="NBC36702.1"/>
    </source>
</evidence>
<keyword evidence="1" id="KW-0805">Transcription regulation</keyword>
<keyword evidence="2" id="KW-0238">DNA-binding</keyword>
<evidence type="ECO:0000256" key="2">
    <source>
        <dbReference type="ARBA" id="ARBA00023125"/>
    </source>
</evidence>
<dbReference type="Proteomes" id="UP000753724">
    <property type="component" value="Unassembled WGS sequence"/>
</dbReference>
<dbReference type="EMBL" id="JAAAPO010000003">
    <property type="protein sequence ID" value="NBC36702.1"/>
    <property type="molecule type" value="Genomic_DNA"/>
</dbReference>
<reference evidence="7" key="1">
    <citation type="submission" date="2020-01" db="EMBL/GenBank/DDBJ databases">
        <title>Sphingomonas sp. strain CSW-10.</title>
        <authorList>
            <person name="Chen W.-M."/>
        </authorList>
    </citation>
    <scope>NUCLEOTIDE SEQUENCE [LARGE SCALE GENOMIC DNA]</scope>
    <source>
        <strain evidence="7">FSY-8</strain>
    </source>
</reference>
<dbReference type="Gene3D" id="3.30.450.40">
    <property type="match status" value="1"/>
</dbReference>
<evidence type="ECO:0000256" key="1">
    <source>
        <dbReference type="ARBA" id="ARBA00023015"/>
    </source>
</evidence>
<protein>
    <submittedName>
        <fullName evidence="6">Helix-turn-helix domain-containing protein</fullName>
    </submittedName>
</protein>
<dbReference type="InterPro" id="IPR036390">
    <property type="entry name" value="WH_DNA-bd_sf"/>
</dbReference>
<dbReference type="SUPFAM" id="SSF46785">
    <property type="entry name" value="Winged helix' DNA-binding domain"/>
    <property type="match status" value="1"/>
</dbReference>
<feature type="domain" description="IclR-ED" evidence="5">
    <location>
        <begin position="94"/>
        <end position="294"/>
    </location>
</feature>
<evidence type="ECO:0000259" key="5">
    <source>
        <dbReference type="PROSITE" id="PS51078"/>
    </source>
</evidence>
<dbReference type="InterPro" id="IPR029016">
    <property type="entry name" value="GAF-like_dom_sf"/>
</dbReference>
<accession>A0ABW9XDT4</accession>
<keyword evidence="3" id="KW-0804">Transcription</keyword>
<sequence>MDTPPAVLAEVTTPRASVTGTTGARVKQVRALERGLDVLLALREAPGHGVSLNALHARLGLPKATLLRLLQTLSAKGLVWRRLADGAWLPSLRHALARPEDALVSLAEIASPLLVELSSKVVWPSVIAVPRYDHMDIIETNSPMTRFDFAHLGPVGAKLSYLHTATGRAYLAACGDVEREAIIARLRPIDADEEGMRMLHAIIADTRARGYSNREPHHPWADRNRQTVLRDGKSSMAVPVCLPGNGTGWGGRGQPIAALNITWPTRRARVEEVAAQHLQALQAIASRIGAAALAEGFTR</sequence>
<organism evidence="6 7">
    <name type="scientific">Novosphingobium ovatum</name>
    <dbReference type="NCBI Taxonomy" id="1908523"/>
    <lineage>
        <taxon>Bacteria</taxon>
        <taxon>Pseudomonadati</taxon>
        <taxon>Pseudomonadota</taxon>
        <taxon>Alphaproteobacteria</taxon>
        <taxon>Sphingomonadales</taxon>
        <taxon>Sphingomonadaceae</taxon>
        <taxon>Novosphingobium</taxon>
    </lineage>
</organism>
<evidence type="ECO:0000259" key="4">
    <source>
        <dbReference type="PROSITE" id="PS51077"/>
    </source>
</evidence>
<dbReference type="SUPFAM" id="SSF55781">
    <property type="entry name" value="GAF domain-like"/>
    <property type="match status" value="1"/>
</dbReference>
<dbReference type="SMART" id="SM00346">
    <property type="entry name" value="HTH_ICLR"/>
    <property type="match status" value="1"/>
</dbReference>
<feature type="domain" description="HTH iclR-type" evidence="4">
    <location>
        <begin position="29"/>
        <end position="92"/>
    </location>
</feature>
<name>A0ABW9XDT4_9SPHN</name>
<dbReference type="PANTHER" id="PTHR30136">
    <property type="entry name" value="HELIX-TURN-HELIX TRANSCRIPTIONAL REGULATOR, ICLR FAMILY"/>
    <property type="match status" value="1"/>
</dbReference>
<dbReference type="Pfam" id="PF01614">
    <property type="entry name" value="IclR_C"/>
    <property type="match status" value="1"/>
</dbReference>
<proteinExistence type="predicted"/>
<dbReference type="InterPro" id="IPR014757">
    <property type="entry name" value="Tscrpt_reg_IclR_C"/>
</dbReference>
<dbReference type="Pfam" id="PF09339">
    <property type="entry name" value="HTH_IclR"/>
    <property type="match status" value="1"/>
</dbReference>
<dbReference type="InterPro" id="IPR005471">
    <property type="entry name" value="Tscrpt_reg_IclR_N"/>
</dbReference>
<gene>
    <name evidence="6" type="ORF">GTZ99_09045</name>
</gene>
<evidence type="ECO:0000313" key="7">
    <source>
        <dbReference type="Proteomes" id="UP000753724"/>
    </source>
</evidence>
<dbReference type="PANTHER" id="PTHR30136:SF23">
    <property type="entry name" value="DNA-BINDING TRANSCRIPTIONAL ACTIVATOR MHPR"/>
    <property type="match status" value="1"/>
</dbReference>
<dbReference type="InterPro" id="IPR036388">
    <property type="entry name" value="WH-like_DNA-bd_sf"/>
</dbReference>
<dbReference type="PROSITE" id="PS51078">
    <property type="entry name" value="ICLR_ED"/>
    <property type="match status" value="1"/>
</dbReference>
<evidence type="ECO:0000256" key="3">
    <source>
        <dbReference type="ARBA" id="ARBA00023163"/>
    </source>
</evidence>
<keyword evidence="7" id="KW-1185">Reference proteome</keyword>
<dbReference type="InterPro" id="IPR050707">
    <property type="entry name" value="HTH_MetabolicPath_Reg"/>
</dbReference>